<keyword evidence="2" id="KW-1185">Reference proteome</keyword>
<dbReference type="Proteomes" id="UP000017813">
    <property type="component" value="Unassembled WGS sequence"/>
</dbReference>
<name>V9H8I4_9NEIS</name>
<protein>
    <recommendedName>
        <fullName evidence="3">Transposase DDE domain-containing protein</fullName>
    </recommendedName>
</protein>
<feature type="non-terminal residue" evidence="1">
    <location>
        <position position="104"/>
    </location>
</feature>
<comment type="caution">
    <text evidence="1">The sequence shown here is derived from an EMBL/GenBank/DDBJ whole genome shotgun (WGS) entry which is preliminary data.</text>
</comment>
<evidence type="ECO:0000313" key="2">
    <source>
        <dbReference type="Proteomes" id="UP000017813"/>
    </source>
</evidence>
<accession>V9H8I4</accession>
<dbReference type="EMBL" id="ADCY02000023">
    <property type="protein sequence ID" value="EFG31015.2"/>
    <property type="molecule type" value="Genomic_DNA"/>
</dbReference>
<sequence>MPQDEFIIKTYLMVDALYNQLVQKPLRQGGFAPKLSDCELICMEIVGEFLGMDTDKKILQYFKQHWQNWFPNLGSYPNFAKQCANLYWVKQQMHQKITANWCEQ</sequence>
<evidence type="ECO:0008006" key="3">
    <source>
        <dbReference type="Google" id="ProtNLM"/>
    </source>
</evidence>
<reference evidence="1 2" key="1">
    <citation type="submission" date="2010-03" db="EMBL/GenBank/DDBJ databases">
        <authorList>
            <consortium name="The Broad Institute Genome Sequencing Platform"/>
            <person name="Ward D."/>
            <person name="Earl A."/>
            <person name="Feldgarden M."/>
            <person name="Gevers D."/>
            <person name="Young S."/>
            <person name="Zeng Q."/>
            <person name="Koehrsen M."/>
            <person name="Alvarado L."/>
            <person name="Berlin A.M."/>
            <person name="Borenstein D."/>
            <person name="Chapman S.B."/>
            <person name="Chen Z."/>
            <person name="Engels R."/>
            <person name="Freedman E."/>
            <person name="Gellesch M."/>
            <person name="Goldberg J."/>
            <person name="Griggs A."/>
            <person name="Gujja S."/>
            <person name="Heilman E.R."/>
            <person name="Heiman D.I."/>
            <person name="Hepburn T.A."/>
            <person name="Howarth C."/>
            <person name="Jen D."/>
            <person name="Larson L."/>
            <person name="Mehta T."/>
            <person name="Park D."/>
            <person name="Pearson M."/>
            <person name="Richards J."/>
            <person name="Roberts A."/>
            <person name="Saif S."/>
            <person name="Shea T.D."/>
            <person name="Shenoy N."/>
            <person name="Sisk P."/>
            <person name="Stolte C."/>
            <person name="Sykes S.N."/>
            <person name="Walk T."/>
            <person name="White J."/>
            <person name="Yandava C."/>
            <person name="Izard J."/>
            <person name="Baranova O.V."/>
            <person name="Blanton J.M."/>
            <person name="Tanner A.C."/>
            <person name="Dewhirst F."/>
            <person name="Haas B."/>
            <person name="Nusbaum C."/>
            <person name="Birren B."/>
        </authorList>
    </citation>
    <scope>NUCLEOTIDE SEQUENCE [LARGE SCALE GENOMIC DNA]</scope>
    <source>
        <strain evidence="1 2">ATCC 29453</strain>
    </source>
</reference>
<dbReference type="STRING" id="641147.HMPREF9021_01243"/>
<evidence type="ECO:0000313" key="1">
    <source>
        <dbReference type="EMBL" id="EFG31015.2"/>
    </source>
</evidence>
<organism evidence="1 2">
    <name type="scientific">Simonsiella muelleri ATCC 29453</name>
    <dbReference type="NCBI Taxonomy" id="641147"/>
    <lineage>
        <taxon>Bacteria</taxon>
        <taxon>Pseudomonadati</taxon>
        <taxon>Pseudomonadota</taxon>
        <taxon>Betaproteobacteria</taxon>
        <taxon>Neisseriales</taxon>
        <taxon>Neisseriaceae</taxon>
        <taxon>Simonsiella</taxon>
    </lineage>
</organism>
<dbReference type="eggNOG" id="ENOG5032ZG5">
    <property type="taxonomic scope" value="Bacteria"/>
</dbReference>
<proteinExistence type="predicted"/>
<reference evidence="1 2" key="2">
    <citation type="submission" date="2011-10" db="EMBL/GenBank/DDBJ databases">
        <title>The Genome Sequence of Simonsiella muelleri ATCC 29453.</title>
        <authorList>
            <consortium name="The Broad Institute Genome Sequencing Platform"/>
            <consortium name="The Broad Institute Genome Sequencing Center for Infectious Disease"/>
            <person name="Earl A."/>
            <person name="Ward D."/>
            <person name="Feldgarden M."/>
            <person name="Gevers D."/>
            <person name="Izard J."/>
            <person name="Baranova O.V."/>
            <person name="Blanton J.M."/>
            <person name="Tanner A.C."/>
            <person name="Dewhirst F."/>
            <person name="Young S.K."/>
            <person name="Zeng Q."/>
            <person name="Gargeya S."/>
            <person name="Fitzgerald M."/>
            <person name="Haas B."/>
            <person name="Abouelleil A."/>
            <person name="Alvarado L."/>
            <person name="Arachchi H.M."/>
            <person name="Berlin A."/>
            <person name="Brown A."/>
            <person name="Chapman S.B."/>
            <person name="Chen Z."/>
            <person name="Dunbar C."/>
            <person name="Freedman E."/>
            <person name="Gearin G."/>
            <person name="Goldberg J."/>
            <person name="Griggs A."/>
            <person name="Gujja S."/>
            <person name="Heiman D."/>
            <person name="Howarth C."/>
            <person name="Larson L."/>
            <person name="Lui A."/>
            <person name="MacDonald P.J.P."/>
            <person name="Montmayeur A."/>
            <person name="Murphy C."/>
            <person name="Neiman D."/>
            <person name="Pearson M."/>
            <person name="Priest M."/>
            <person name="Roberts A."/>
            <person name="Saif S."/>
            <person name="Shea T."/>
            <person name="Shenoy N."/>
            <person name="Sisk P."/>
            <person name="Stolte C."/>
            <person name="Sykes S."/>
            <person name="Wortman J."/>
            <person name="Nusbaum C."/>
            <person name="Birren B."/>
        </authorList>
    </citation>
    <scope>NUCLEOTIDE SEQUENCE [LARGE SCALE GENOMIC DNA]</scope>
    <source>
        <strain evidence="1 2">ATCC 29453</strain>
    </source>
</reference>
<dbReference type="AlphaFoldDB" id="V9H8I4"/>
<dbReference type="HOGENOM" id="CLU_157343_0_0_4"/>
<gene>
    <name evidence="1" type="ORF">HMPREF9021_01243</name>
</gene>